<sequence>MKVPKNFVFLHRGLTLRASFYQVPAPIDYVVLNHGFSSNRYGTGRLLVQIARALHDEGYAVLAFDRLGHGESDGEFSEITASDEVRQLETVLDTMKQRVGRPMHVVGHSLGGMGAAVLAGERPDLMKSLNLWAPAASFVEDINAGHIMGDPLPENPEEELFDFDGQGVGAPFINDARAFDPYRGLGNYDGPVNLHHAEDDPIVPIRASERYLSLWGEQARLHRYSIGGHGWTQLGARKRLIQQTVADIEACSDMSDTGLRAAS</sequence>
<feature type="domain" description="Serine aminopeptidase S33" evidence="1">
    <location>
        <begin position="28"/>
        <end position="137"/>
    </location>
</feature>
<dbReference type="PANTHER" id="PTHR43689">
    <property type="entry name" value="HYDROLASE"/>
    <property type="match status" value="1"/>
</dbReference>
<dbReference type="Proteomes" id="UP000184085">
    <property type="component" value="Unassembled WGS sequence"/>
</dbReference>
<protein>
    <submittedName>
        <fullName evidence="2">Putative alpha/beta hydrolase</fullName>
    </submittedName>
</protein>
<gene>
    <name evidence="2" type="ORF">KARMA_0963</name>
</gene>
<evidence type="ECO:0000313" key="2">
    <source>
        <dbReference type="EMBL" id="SCM66781.1"/>
    </source>
</evidence>
<dbReference type="InterPro" id="IPR000073">
    <property type="entry name" value="AB_hydrolase_1"/>
</dbReference>
<keyword evidence="2" id="KW-0378">Hydrolase</keyword>
<accession>A0A1M4MW73</accession>
<dbReference type="PANTHER" id="PTHR43689:SF8">
    <property type="entry name" value="ALPHA_BETA-HYDROLASES SUPERFAMILY PROTEIN"/>
    <property type="match status" value="1"/>
</dbReference>
<evidence type="ECO:0000259" key="1">
    <source>
        <dbReference type="Pfam" id="PF12146"/>
    </source>
</evidence>
<dbReference type="AlphaFoldDB" id="A0A1M4MW73"/>
<proteinExistence type="predicted"/>
<dbReference type="GO" id="GO:0016787">
    <property type="term" value="F:hydrolase activity"/>
    <property type="evidence" value="ECO:0007669"/>
    <property type="project" value="UniProtKB-KW"/>
</dbReference>
<dbReference type="EMBL" id="FMJB01000040">
    <property type="protein sequence ID" value="SCM66781.1"/>
    <property type="molecule type" value="Genomic_DNA"/>
</dbReference>
<dbReference type="InterPro" id="IPR022742">
    <property type="entry name" value="Hydrolase_4"/>
</dbReference>
<organism evidence="2 3">
    <name type="scientific">Donghicola eburneus</name>
    <dbReference type="NCBI Taxonomy" id="393278"/>
    <lineage>
        <taxon>Bacteria</taxon>
        <taxon>Pseudomonadati</taxon>
        <taxon>Pseudomonadota</taxon>
        <taxon>Alphaproteobacteria</taxon>
        <taxon>Rhodobacterales</taxon>
        <taxon>Roseobacteraceae</taxon>
        <taxon>Donghicola</taxon>
    </lineage>
</organism>
<dbReference type="Pfam" id="PF12146">
    <property type="entry name" value="Hydrolase_4"/>
    <property type="match status" value="1"/>
</dbReference>
<evidence type="ECO:0000313" key="3">
    <source>
        <dbReference type="Proteomes" id="UP000184085"/>
    </source>
</evidence>
<name>A0A1M4MW73_9RHOB</name>
<reference evidence="3" key="1">
    <citation type="submission" date="2016-09" db="EMBL/GenBank/DDBJ databases">
        <authorList>
            <person name="Wibberg D."/>
        </authorList>
    </citation>
    <scope>NUCLEOTIDE SEQUENCE [LARGE SCALE GENOMIC DNA]</scope>
</reference>
<dbReference type="PRINTS" id="PR00111">
    <property type="entry name" value="ABHYDROLASE"/>
</dbReference>
<dbReference type="InterPro" id="IPR029058">
    <property type="entry name" value="AB_hydrolase_fold"/>
</dbReference>
<keyword evidence="3" id="KW-1185">Reference proteome</keyword>
<dbReference type="SUPFAM" id="SSF53474">
    <property type="entry name" value="alpha/beta-Hydrolases"/>
    <property type="match status" value="1"/>
</dbReference>
<dbReference type="Gene3D" id="3.40.50.1820">
    <property type="entry name" value="alpha/beta hydrolase"/>
    <property type="match status" value="1"/>
</dbReference>